<dbReference type="Gene3D" id="3.40.50.2000">
    <property type="entry name" value="Glycogen Phosphorylase B"/>
    <property type="match status" value="2"/>
</dbReference>
<dbReference type="GO" id="GO:0009244">
    <property type="term" value="P:lipopolysaccharide core region biosynthetic process"/>
    <property type="evidence" value="ECO:0007669"/>
    <property type="project" value="TreeGrafter"/>
</dbReference>
<dbReference type="Proteomes" id="UP000186309">
    <property type="component" value="Chromosome"/>
</dbReference>
<dbReference type="InterPro" id="IPR002201">
    <property type="entry name" value="Glyco_trans_9"/>
</dbReference>
<name>A0A1U7CVU9_9BACT</name>
<dbReference type="OrthoDB" id="9797795at2"/>
<dbReference type="InterPro" id="IPR051199">
    <property type="entry name" value="LPS_LOS_Heptosyltrfase"/>
</dbReference>
<keyword evidence="4" id="KW-1185">Reference proteome</keyword>
<dbReference type="SUPFAM" id="SSF53756">
    <property type="entry name" value="UDP-Glycosyltransferase/glycogen phosphorylase"/>
    <property type="match status" value="1"/>
</dbReference>
<reference evidence="4" key="1">
    <citation type="submission" date="2016-12" db="EMBL/GenBank/DDBJ databases">
        <title>Comparative genomics of four Isosphaeraceae planctomycetes: a common pool of plasmids and glycoside hydrolase genes.</title>
        <authorList>
            <person name="Ivanova A."/>
        </authorList>
    </citation>
    <scope>NUCLEOTIDE SEQUENCE [LARGE SCALE GENOMIC DNA]</scope>
    <source>
        <strain evidence="4">PX4</strain>
    </source>
</reference>
<evidence type="ECO:0000313" key="3">
    <source>
        <dbReference type="EMBL" id="APW63051.1"/>
    </source>
</evidence>
<dbReference type="PANTHER" id="PTHR30160">
    <property type="entry name" value="TETRAACYLDISACCHARIDE 4'-KINASE-RELATED"/>
    <property type="match status" value="1"/>
</dbReference>
<dbReference type="AlphaFoldDB" id="A0A1U7CVU9"/>
<dbReference type="STRING" id="1387353.BSF38_04609"/>
<dbReference type="RefSeq" id="WP_076349455.1">
    <property type="nucleotide sequence ID" value="NZ_CP019082.1"/>
</dbReference>
<keyword evidence="1" id="KW-0328">Glycosyltransferase</keyword>
<accession>A0A1U7CVU9</accession>
<sequence length="355" mass="38130">MGSLSEDVTRLAPERICIIKPSSLGDVVHSLPILPALRTLWPTAHISWVVNSAFRGLIEGHPDLNRVIAYDKGGSGVTRRGVLAMSKLCGELVKDEFDLTIDLQGLLRSGIMTAATGAALRVGLDDAREGAGWFYTHRVSASRLSVHAVDRVMRVAEALGAAPAEPSFHLPIRELDEEWARKTLASIPGPRLILNIGARWLTKRWPVEHFAEIARRAAAEFGAGLIAVGGREDRELVDALREKLAGAPIVDLCGATSLLQLAALAKQSDLYLSNDTGPIHLAAAAGASVVGIYTCTDPKLTGPYGPRAAVVKSCVWCAPSFVKNCDRLECFTELSPDRVWPTVHARLARARSSAA</sequence>
<dbReference type="Pfam" id="PF01075">
    <property type="entry name" value="Glyco_transf_9"/>
    <property type="match status" value="1"/>
</dbReference>
<protein>
    <submittedName>
        <fullName evidence="3">GT9 family glycosyltransferase</fullName>
    </submittedName>
</protein>
<dbReference type="GO" id="GO:0005829">
    <property type="term" value="C:cytosol"/>
    <property type="evidence" value="ECO:0007669"/>
    <property type="project" value="TreeGrafter"/>
</dbReference>
<dbReference type="GO" id="GO:0008713">
    <property type="term" value="F:ADP-heptose-lipopolysaccharide heptosyltransferase activity"/>
    <property type="evidence" value="ECO:0007669"/>
    <property type="project" value="TreeGrafter"/>
</dbReference>
<dbReference type="KEGG" id="pbor:BSF38_04609"/>
<evidence type="ECO:0000256" key="2">
    <source>
        <dbReference type="ARBA" id="ARBA00022679"/>
    </source>
</evidence>
<dbReference type="CDD" id="cd03789">
    <property type="entry name" value="GT9_LPS_heptosyltransferase"/>
    <property type="match status" value="1"/>
</dbReference>
<proteinExistence type="predicted"/>
<evidence type="ECO:0000256" key="1">
    <source>
        <dbReference type="ARBA" id="ARBA00022676"/>
    </source>
</evidence>
<dbReference type="EMBL" id="CP019082">
    <property type="protein sequence ID" value="APW63051.1"/>
    <property type="molecule type" value="Genomic_DNA"/>
</dbReference>
<gene>
    <name evidence="3" type="ORF">BSF38_04609</name>
</gene>
<keyword evidence="2 3" id="KW-0808">Transferase</keyword>
<organism evidence="3 4">
    <name type="scientific">Paludisphaera borealis</name>
    <dbReference type="NCBI Taxonomy" id="1387353"/>
    <lineage>
        <taxon>Bacteria</taxon>
        <taxon>Pseudomonadati</taxon>
        <taxon>Planctomycetota</taxon>
        <taxon>Planctomycetia</taxon>
        <taxon>Isosphaerales</taxon>
        <taxon>Isosphaeraceae</taxon>
        <taxon>Paludisphaera</taxon>
    </lineage>
</organism>
<evidence type="ECO:0000313" key="4">
    <source>
        <dbReference type="Proteomes" id="UP000186309"/>
    </source>
</evidence>